<dbReference type="Pfam" id="PF01590">
    <property type="entry name" value="GAF"/>
    <property type="match status" value="1"/>
</dbReference>
<dbReference type="CDD" id="cd00130">
    <property type="entry name" value="PAS"/>
    <property type="match status" value="1"/>
</dbReference>
<protein>
    <recommendedName>
        <fullName evidence="2">histidine kinase</fullName>
        <ecNumber evidence="2">2.7.13.3</ecNumber>
    </recommendedName>
</protein>
<feature type="domain" description="PAS" evidence="6">
    <location>
        <begin position="162"/>
        <end position="234"/>
    </location>
</feature>
<accession>V4Q2R5</accession>
<name>V4Q2R5_9CAUL</name>
<dbReference type="SMART" id="SM00387">
    <property type="entry name" value="HATPase_c"/>
    <property type="match status" value="1"/>
</dbReference>
<dbReference type="SUPFAM" id="SSF55874">
    <property type="entry name" value="ATPase domain of HSP90 chaperone/DNA topoisomerase II/histidine kinase"/>
    <property type="match status" value="1"/>
</dbReference>
<gene>
    <name evidence="8" type="ORF">ABENE_02595</name>
</gene>
<evidence type="ECO:0000256" key="4">
    <source>
        <dbReference type="ARBA" id="ARBA00022777"/>
    </source>
</evidence>
<evidence type="ECO:0000259" key="5">
    <source>
        <dbReference type="PROSITE" id="PS50109"/>
    </source>
</evidence>
<dbReference type="STRING" id="1121022.GCA_000376105_01847"/>
<dbReference type="EC" id="2.7.13.3" evidence="2"/>
<dbReference type="Gene3D" id="2.10.70.100">
    <property type="match status" value="1"/>
</dbReference>
<evidence type="ECO:0000313" key="9">
    <source>
        <dbReference type="Proteomes" id="UP000017837"/>
    </source>
</evidence>
<evidence type="ECO:0000313" key="8">
    <source>
        <dbReference type="EMBL" id="ESQ93994.1"/>
    </source>
</evidence>
<dbReference type="eggNOG" id="COG2205">
    <property type="taxonomic scope" value="Bacteria"/>
</dbReference>
<comment type="catalytic activity">
    <reaction evidence="1">
        <text>ATP + protein L-histidine = ADP + protein N-phospho-L-histidine.</text>
        <dbReference type="EC" id="2.7.13.3"/>
    </reaction>
</comment>
<dbReference type="Pfam" id="PF02518">
    <property type="entry name" value="HATPase_c"/>
    <property type="match status" value="1"/>
</dbReference>
<dbReference type="PROSITE" id="PS50109">
    <property type="entry name" value="HIS_KIN"/>
    <property type="match status" value="1"/>
</dbReference>
<dbReference type="InterPro" id="IPR003594">
    <property type="entry name" value="HATPase_dom"/>
</dbReference>
<feature type="domain" description="PAC" evidence="7">
    <location>
        <begin position="237"/>
        <end position="290"/>
    </location>
</feature>
<dbReference type="GO" id="GO:0009927">
    <property type="term" value="F:histidine phosphotransfer kinase activity"/>
    <property type="evidence" value="ECO:0007669"/>
    <property type="project" value="TreeGrafter"/>
</dbReference>
<dbReference type="eggNOG" id="COG2203">
    <property type="taxonomic scope" value="Bacteria"/>
</dbReference>
<dbReference type="SUPFAM" id="SSF55781">
    <property type="entry name" value="GAF domain-like"/>
    <property type="match status" value="1"/>
</dbReference>
<keyword evidence="3" id="KW-0808">Transferase</keyword>
<dbReference type="Gene3D" id="3.30.450.20">
    <property type="entry name" value="PAS domain"/>
    <property type="match status" value="1"/>
</dbReference>
<dbReference type="GO" id="GO:0005886">
    <property type="term" value="C:plasma membrane"/>
    <property type="evidence" value="ECO:0007669"/>
    <property type="project" value="TreeGrafter"/>
</dbReference>
<dbReference type="PANTHER" id="PTHR43047">
    <property type="entry name" value="TWO-COMPONENT HISTIDINE PROTEIN KINASE"/>
    <property type="match status" value="1"/>
</dbReference>
<keyword evidence="4" id="KW-0418">Kinase</keyword>
<dbReference type="InterPro" id="IPR035965">
    <property type="entry name" value="PAS-like_dom_sf"/>
</dbReference>
<dbReference type="InterPro" id="IPR000014">
    <property type="entry name" value="PAS"/>
</dbReference>
<keyword evidence="9" id="KW-1185">Reference proteome</keyword>
<dbReference type="InterPro" id="IPR005467">
    <property type="entry name" value="His_kinase_dom"/>
</dbReference>
<dbReference type="Proteomes" id="UP000017837">
    <property type="component" value="Unassembled WGS sequence"/>
</dbReference>
<evidence type="ECO:0000256" key="2">
    <source>
        <dbReference type="ARBA" id="ARBA00012438"/>
    </source>
</evidence>
<dbReference type="InterPro" id="IPR000700">
    <property type="entry name" value="PAS-assoc_C"/>
</dbReference>
<dbReference type="InterPro" id="IPR029016">
    <property type="entry name" value="GAF-like_dom_sf"/>
</dbReference>
<proteinExistence type="predicted"/>
<dbReference type="Gene3D" id="3.30.565.10">
    <property type="entry name" value="Histidine kinase-like ATPase, C-terminal domain"/>
    <property type="match status" value="1"/>
</dbReference>
<feature type="domain" description="Histidine kinase" evidence="5">
    <location>
        <begin position="291"/>
        <end position="495"/>
    </location>
</feature>
<dbReference type="SUPFAM" id="SSF55785">
    <property type="entry name" value="PYP-like sensor domain (PAS domain)"/>
    <property type="match status" value="1"/>
</dbReference>
<dbReference type="InterPro" id="IPR003018">
    <property type="entry name" value="GAF"/>
</dbReference>
<dbReference type="PANTHER" id="PTHR43047:SF72">
    <property type="entry name" value="OSMOSENSING HISTIDINE PROTEIN KINASE SLN1"/>
    <property type="match status" value="1"/>
</dbReference>
<evidence type="ECO:0000259" key="6">
    <source>
        <dbReference type="PROSITE" id="PS50112"/>
    </source>
</evidence>
<dbReference type="RefSeq" id="WP_018081514.1">
    <property type="nucleotide sequence ID" value="NZ_AQWM01000005.1"/>
</dbReference>
<dbReference type="PROSITE" id="PS50113">
    <property type="entry name" value="PAC"/>
    <property type="match status" value="1"/>
</dbReference>
<evidence type="ECO:0000256" key="1">
    <source>
        <dbReference type="ARBA" id="ARBA00000085"/>
    </source>
</evidence>
<dbReference type="GO" id="GO:0000155">
    <property type="term" value="F:phosphorelay sensor kinase activity"/>
    <property type="evidence" value="ECO:0007669"/>
    <property type="project" value="TreeGrafter"/>
</dbReference>
<reference evidence="8 9" key="1">
    <citation type="journal article" date="2014" name="Nature">
        <title>Sequential evolution of bacterial morphology by co-option of a developmental regulator.</title>
        <authorList>
            <person name="Jiang C."/>
            <person name="Brown P.J."/>
            <person name="Ducret A."/>
            <person name="Brun Y.V."/>
        </authorList>
    </citation>
    <scope>NUCLEOTIDE SEQUENCE [LARGE SCALE GENOMIC DNA]</scope>
    <source>
        <strain evidence="8 9">DSM 16100</strain>
    </source>
</reference>
<evidence type="ECO:0000259" key="7">
    <source>
        <dbReference type="PROSITE" id="PS50113"/>
    </source>
</evidence>
<dbReference type="InterPro" id="IPR013655">
    <property type="entry name" value="PAS_fold_3"/>
</dbReference>
<dbReference type="InterPro" id="IPR036890">
    <property type="entry name" value="HATPase_C_sf"/>
</dbReference>
<organism evidence="8 9">
    <name type="scientific">Asticcacaulis benevestitus DSM 16100 = ATCC BAA-896</name>
    <dbReference type="NCBI Taxonomy" id="1121022"/>
    <lineage>
        <taxon>Bacteria</taxon>
        <taxon>Pseudomonadati</taxon>
        <taxon>Pseudomonadota</taxon>
        <taxon>Alphaproteobacteria</taxon>
        <taxon>Caulobacterales</taxon>
        <taxon>Caulobacteraceae</taxon>
        <taxon>Asticcacaulis</taxon>
    </lineage>
</organism>
<dbReference type="PRINTS" id="PR00344">
    <property type="entry name" value="BCTRLSENSOR"/>
</dbReference>
<dbReference type="InterPro" id="IPR004358">
    <property type="entry name" value="Sig_transdc_His_kin-like_C"/>
</dbReference>
<dbReference type="AlphaFoldDB" id="V4Q2R5"/>
<evidence type="ECO:0000256" key="3">
    <source>
        <dbReference type="ARBA" id="ARBA00022679"/>
    </source>
</evidence>
<comment type="caution">
    <text evidence="8">The sequence shown here is derived from an EMBL/GenBank/DDBJ whole genome shotgun (WGS) entry which is preliminary data.</text>
</comment>
<dbReference type="Gene3D" id="3.30.450.40">
    <property type="match status" value="1"/>
</dbReference>
<dbReference type="EMBL" id="AWGB01000005">
    <property type="protein sequence ID" value="ESQ93994.1"/>
    <property type="molecule type" value="Genomic_DNA"/>
</dbReference>
<dbReference type="PROSITE" id="PS50112">
    <property type="entry name" value="PAS"/>
    <property type="match status" value="1"/>
</dbReference>
<dbReference type="Pfam" id="PF08447">
    <property type="entry name" value="PAS_3"/>
    <property type="match status" value="1"/>
</dbReference>
<sequence length="563" mass="61470">MPHANARTDPAYTDIGAAVCALTSALFGLPLAFLKVSEGDGLVTLAVHGFPDVDALDHFAFTERKLIPGVSLLVEDATHDSRFFLESAVLRSPNLRFYVDMPLVYEGRVMGVLGLCAPQAGLDFDDRKLVLLEQFAHVVATLIALAKGAEARDGMLDELQSQQARMDTAADMTGLGYWKIDLESRAVTWSKGLYTLFGLSPESYAPDVASQLDIYRPEDSGLLIDSFQRAVNSDEDFDVEVRIVRATDKALRLMRIKGGVDYNADGQAARLCAVVRDITPELPTQEAFLNEVTEDLRAPLKDIVSFARKLDSQGGTHPDIATYARDLLVSAHALEGLLDAQSVDDEAVDVAEIIKESVDDFAATAQALQTRLSAHFVDFDRTRARFDVMRVQQVLHHLLDNACRHTEGGVISVTASQVQAENPVTLMVDTHLHVSVRDTGTGMDEAHVKGLFKAGHKGMGLSIAQAIIDLLGGYIGVVSHLGEGTNVWFEIPMDWVEAPVTAPDVKAAPRMSTLTRQRVEDIAPAARPPAYAPTVAPKHPPVDEHYINREYLRALLADMKLEI</sequence>
<dbReference type="PATRIC" id="fig|1121022.4.peg.513"/>